<evidence type="ECO:0000256" key="1">
    <source>
        <dbReference type="SAM" id="SignalP"/>
    </source>
</evidence>
<dbReference type="PANTHER" id="PTHR34853:SF1">
    <property type="entry name" value="LIPASE 5"/>
    <property type="match status" value="1"/>
</dbReference>
<dbReference type="Gene3D" id="3.40.50.1820">
    <property type="entry name" value="alpha/beta hydrolase"/>
    <property type="match status" value="1"/>
</dbReference>
<sequence>MFSTAVLWAAFLCAGTTSQETALPGPQCQDFASSFALSASQISRANISNITAHNVEIAINFERSNWATNSVTTDPFYRIPSNWSSSLPPGTLLTVEDVTNTSLYTLPASVSLSRITYQTETLNGTAIPTSAYILWPYLARTFPLHPGLPVIGWGHGTSGMLAECAPSHIRNLWYQYSAPFTMALQGYVVVAPDYAGLGISTASTAHPSPPDADGRSAIPHPWLAAPAQAADILHAVAAAQAAFPRLSRAFVVAGHSQGGSAAWAAAAALRAGPSPPGYLGAVAASPAPAGDDYRAFVAGAGASALAAYAARGVLAAYPEVPPGELFTAEGLRRWRLLEEVGGCSPRPGWRW</sequence>
<comment type="caution">
    <text evidence="2">The sequence shown here is derived from an EMBL/GenBank/DDBJ whole genome shotgun (WGS) entry which is preliminary data.</text>
</comment>
<dbReference type="SUPFAM" id="SSF53474">
    <property type="entry name" value="alpha/beta-Hydrolases"/>
    <property type="match status" value="1"/>
</dbReference>
<evidence type="ECO:0000313" key="3">
    <source>
        <dbReference type="Proteomes" id="UP001521116"/>
    </source>
</evidence>
<feature type="chain" id="PRO_5046067324" description="Secretory lipase" evidence="1">
    <location>
        <begin position="19"/>
        <end position="351"/>
    </location>
</feature>
<feature type="signal peptide" evidence="1">
    <location>
        <begin position="1"/>
        <end position="18"/>
    </location>
</feature>
<organism evidence="2 3">
    <name type="scientific">Neofusicoccum ribis</name>
    <dbReference type="NCBI Taxonomy" id="45134"/>
    <lineage>
        <taxon>Eukaryota</taxon>
        <taxon>Fungi</taxon>
        <taxon>Dikarya</taxon>
        <taxon>Ascomycota</taxon>
        <taxon>Pezizomycotina</taxon>
        <taxon>Dothideomycetes</taxon>
        <taxon>Dothideomycetes incertae sedis</taxon>
        <taxon>Botryosphaeriales</taxon>
        <taxon>Botryosphaeriaceae</taxon>
        <taxon>Neofusicoccum</taxon>
    </lineage>
</organism>
<evidence type="ECO:0008006" key="4">
    <source>
        <dbReference type="Google" id="ProtNLM"/>
    </source>
</evidence>
<dbReference type="InterPro" id="IPR029058">
    <property type="entry name" value="AB_hydrolase_fold"/>
</dbReference>
<name>A0ABR3SZB9_9PEZI</name>
<dbReference type="Proteomes" id="UP001521116">
    <property type="component" value="Unassembled WGS sequence"/>
</dbReference>
<protein>
    <recommendedName>
        <fullName evidence="4">Secretory lipase</fullName>
    </recommendedName>
</protein>
<evidence type="ECO:0000313" key="2">
    <source>
        <dbReference type="EMBL" id="KAL1632683.1"/>
    </source>
</evidence>
<dbReference type="InterPro" id="IPR005152">
    <property type="entry name" value="Lipase_secreted"/>
</dbReference>
<keyword evidence="1" id="KW-0732">Signal</keyword>
<keyword evidence="3" id="KW-1185">Reference proteome</keyword>
<gene>
    <name evidence="2" type="ORF">SLS56_003380</name>
</gene>
<reference evidence="2 3" key="1">
    <citation type="submission" date="2024-02" db="EMBL/GenBank/DDBJ databases">
        <title>De novo assembly and annotation of 12 fungi associated with fruit tree decline syndrome in Ontario, Canada.</title>
        <authorList>
            <person name="Sulman M."/>
            <person name="Ellouze W."/>
            <person name="Ilyukhin E."/>
        </authorList>
    </citation>
    <scope>NUCLEOTIDE SEQUENCE [LARGE SCALE GENOMIC DNA]</scope>
    <source>
        <strain evidence="2 3">M1-105</strain>
    </source>
</reference>
<dbReference type="EMBL" id="JAJVDC020000027">
    <property type="protein sequence ID" value="KAL1632683.1"/>
    <property type="molecule type" value="Genomic_DNA"/>
</dbReference>
<proteinExistence type="predicted"/>
<dbReference type="PANTHER" id="PTHR34853">
    <property type="match status" value="1"/>
</dbReference>
<accession>A0ABR3SZB9</accession>